<dbReference type="Pfam" id="PF00147">
    <property type="entry name" value="Fibrinogen_C"/>
    <property type="match status" value="1"/>
</dbReference>
<dbReference type="InterPro" id="IPR036056">
    <property type="entry name" value="Fibrinogen-like_C"/>
</dbReference>
<evidence type="ECO:0000313" key="4">
    <source>
        <dbReference type="Proteomes" id="UP000001819"/>
    </source>
</evidence>
<dbReference type="SUPFAM" id="SSF56496">
    <property type="entry name" value="Fibrinogen C-terminal domain-like"/>
    <property type="match status" value="1"/>
</dbReference>
<evidence type="ECO:0000259" key="3">
    <source>
        <dbReference type="PROSITE" id="PS51406"/>
    </source>
</evidence>
<name>A0A6I8V3I1_DROPS</name>
<evidence type="ECO:0000256" key="2">
    <source>
        <dbReference type="SAM" id="SignalP"/>
    </source>
</evidence>
<organism evidence="4 5">
    <name type="scientific">Drosophila pseudoobscura pseudoobscura</name>
    <name type="common">Fruit fly</name>
    <dbReference type="NCBI Taxonomy" id="46245"/>
    <lineage>
        <taxon>Eukaryota</taxon>
        <taxon>Metazoa</taxon>
        <taxon>Ecdysozoa</taxon>
        <taxon>Arthropoda</taxon>
        <taxon>Hexapoda</taxon>
        <taxon>Insecta</taxon>
        <taxon>Pterygota</taxon>
        <taxon>Neoptera</taxon>
        <taxon>Endopterygota</taxon>
        <taxon>Diptera</taxon>
        <taxon>Brachycera</taxon>
        <taxon>Muscomorpha</taxon>
        <taxon>Ephydroidea</taxon>
        <taxon>Drosophilidae</taxon>
        <taxon>Drosophila</taxon>
        <taxon>Sophophora</taxon>
    </lineage>
</organism>
<dbReference type="AlphaFoldDB" id="A0A6I8V3I1"/>
<dbReference type="InParanoid" id="A0A6I8V3I1"/>
<dbReference type="KEGG" id="dpo:6897110"/>
<feature type="domain" description="Fibrinogen C-terminal" evidence="3">
    <location>
        <begin position="41"/>
        <end position="257"/>
    </location>
</feature>
<dbReference type="RefSeq" id="XP_002137294.3">
    <property type="nucleotide sequence ID" value="XM_002137258.3"/>
</dbReference>
<proteinExistence type="predicted"/>
<gene>
    <name evidence="5" type="primary">LOC6897110</name>
</gene>
<reference evidence="5" key="2">
    <citation type="submission" date="2025-08" db="UniProtKB">
        <authorList>
            <consortium name="RefSeq"/>
        </authorList>
    </citation>
    <scope>IDENTIFICATION</scope>
    <source>
        <strain evidence="5">MV-25-SWS-2005</strain>
        <tissue evidence="5">Whole body</tissue>
    </source>
</reference>
<feature type="chain" id="PRO_5026033411" evidence="2">
    <location>
        <begin position="17"/>
        <end position="260"/>
    </location>
</feature>
<reference evidence="4" key="1">
    <citation type="submission" date="2024-06" db="UniProtKB">
        <authorList>
            <consortium name="RefSeq"/>
        </authorList>
    </citation>
    <scope>NUCLEOTIDE SEQUENCE [LARGE SCALE GENOMIC DNA]</scope>
    <source>
        <strain evidence="4">MV2-25</strain>
    </source>
</reference>
<feature type="signal peptide" evidence="2">
    <location>
        <begin position="1"/>
        <end position="16"/>
    </location>
</feature>
<evidence type="ECO:0000256" key="1">
    <source>
        <dbReference type="ARBA" id="ARBA00023157"/>
    </source>
</evidence>
<dbReference type="InterPro" id="IPR050373">
    <property type="entry name" value="Fibrinogen_C-term_domain"/>
</dbReference>
<dbReference type="PANTHER" id="PTHR19143">
    <property type="entry name" value="FIBRINOGEN/TENASCIN/ANGIOPOEITIN"/>
    <property type="match status" value="1"/>
</dbReference>
<keyword evidence="2" id="KW-0732">Signal</keyword>
<dbReference type="Proteomes" id="UP000001819">
    <property type="component" value="Chromosome 2"/>
</dbReference>
<dbReference type="PROSITE" id="PS51406">
    <property type="entry name" value="FIBRINOGEN_C_2"/>
    <property type="match status" value="1"/>
</dbReference>
<evidence type="ECO:0000313" key="5">
    <source>
        <dbReference type="RefSeq" id="XP_002137294.3"/>
    </source>
</evidence>
<dbReference type="InterPro" id="IPR020837">
    <property type="entry name" value="Fibrinogen_CS"/>
</dbReference>
<sequence>MLRHWLLLLLLGVGAANRQRRYGKDRPDPEEVTNYSSIKVKHYGTFLDDCTMAKNDGLYTTFFKGQKKNSTVRCVASFFGGGWTVIQRRRENTVDFRRNWVEYQNGFGDLKSEFWYGLEKIFRITMSEPTEIFFLMQNTEGTRAYAMYDRFAIFGLTKNYTIRSLGEYRGEAGNGMLYHLNMPFSTYDRKNNGRGQDDCSKLFWGGWWYNNCYTSNLNGKYPAKKEMHTKCYRCIAWTYFQQYRPITFVQIMMRPIRVRT</sequence>
<keyword evidence="4" id="KW-1185">Reference proteome</keyword>
<dbReference type="Gene3D" id="3.90.215.10">
    <property type="entry name" value="Gamma Fibrinogen, chain A, domain 1"/>
    <property type="match status" value="1"/>
</dbReference>
<protein>
    <submittedName>
        <fullName evidence="5">Ficolin-1-like</fullName>
    </submittedName>
</protein>
<accession>A0A6I8V3I1</accession>
<dbReference type="GO" id="GO:0005615">
    <property type="term" value="C:extracellular space"/>
    <property type="evidence" value="ECO:0007669"/>
    <property type="project" value="TreeGrafter"/>
</dbReference>
<dbReference type="SMART" id="SM00186">
    <property type="entry name" value="FBG"/>
    <property type="match status" value="1"/>
</dbReference>
<dbReference type="PROSITE" id="PS00514">
    <property type="entry name" value="FIBRINOGEN_C_1"/>
    <property type="match status" value="1"/>
</dbReference>
<keyword evidence="1" id="KW-1015">Disulfide bond</keyword>
<dbReference type="PANTHER" id="PTHR19143:SF327">
    <property type="entry name" value="FI21813P1-RELATED"/>
    <property type="match status" value="1"/>
</dbReference>
<dbReference type="InterPro" id="IPR014716">
    <property type="entry name" value="Fibrinogen_a/b/g_C_1"/>
</dbReference>
<dbReference type="InterPro" id="IPR002181">
    <property type="entry name" value="Fibrinogen_a/b/g_C_dom"/>
</dbReference>